<dbReference type="Proteomes" id="UP000887565">
    <property type="component" value="Unplaced"/>
</dbReference>
<keyword evidence="1" id="KW-1185">Reference proteome</keyword>
<protein>
    <submittedName>
        <fullName evidence="2">Uncharacterized protein</fullName>
    </submittedName>
</protein>
<sequence length="147" mass="16566">MIFNSQDRSTARFTNLSSSSIFEKFLQAFFNELKFTSILRTFLFTPAKISAVSSFLDNSEPSQNELSESARTTSADGWPSLFEVEKSNIFDDKFPESLENLRCKFKATPSSRSNLKESEAELTGTSGSWKVKTKLSNVPFCCRPFPT</sequence>
<reference evidence="2" key="1">
    <citation type="submission" date="2022-11" db="UniProtKB">
        <authorList>
            <consortium name="WormBaseParasite"/>
        </authorList>
    </citation>
    <scope>IDENTIFICATION</scope>
</reference>
<organism evidence="1 2">
    <name type="scientific">Romanomermis culicivorax</name>
    <name type="common">Nematode worm</name>
    <dbReference type="NCBI Taxonomy" id="13658"/>
    <lineage>
        <taxon>Eukaryota</taxon>
        <taxon>Metazoa</taxon>
        <taxon>Ecdysozoa</taxon>
        <taxon>Nematoda</taxon>
        <taxon>Enoplea</taxon>
        <taxon>Dorylaimia</taxon>
        <taxon>Mermithida</taxon>
        <taxon>Mermithoidea</taxon>
        <taxon>Mermithidae</taxon>
        <taxon>Romanomermis</taxon>
    </lineage>
</organism>
<evidence type="ECO:0000313" key="1">
    <source>
        <dbReference type="Proteomes" id="UP000887565"/>
    </source>
</evidence>
<dbReference type="WBParaSite" id="nRc.2.0.1.t30624-RA">
    <property type="protein sequence ID" value="nRc.2.0.1.t30624-RA"/>
    <property type="gene ID" value="nRc.2.0.1.g30624"/>
</dbReference>
<evidence type="ECO:0000313" key="2">
    <source>
        <dbReference type="WBParaSite" id="nRc.2.0.1.t30624-RA"/>
    </source>
</evidence>
<accession>A0A915JX71</accession>
<dbReference type="AlphaFoldDB" id="A0A915JX71"/>
<proteinExistence type="predicted"/>
<name>A0A915JX71_ROMCU</name>